<organism evidence="2 3">
    <name type="scientific">Dermatophagoides pteronyssinus</name>
    <name type="common">European house dust mite</name>
    <dbReference type="NCBI Taxonomy" id="6956"/>
    <lineage>
        <taxon>Eukaryota</taxon>
        <taxon>Metazoa</taxon>
        <taxon>Ecdysozoa</taxon>
        <taxon>Arthropoda</taxon>
        <taxon>Chelicerata</taxon>
        <taxon>Arachnida</taxon>
        <taxon>Acari</taxon>
        <taxon>Acariformes</taxon>
        <taxon>Sarcoptiformes</taxon>
        <taxon>Astigmata</taxon>
        <taxon>Psoroptidia</taxon>
        <taxon>Analgoidea</taxon>
        <taxon>Pyroglyphidae</taxon>
        <taxon>Dermatophagoidinae</taxon>
        <taxon>Dermatophagoides</taxon>
    </lineage>
</organism>
<comment type="caution">
    <text evidence="2">The sequence shown here is derived from an EMBL/GenBank/DDBJ whole genome shotgun (WGS) entry which is preliminary data.</text>
</comment>
<reference evidence="2 3" key="1">
    <citation type="journal article" date="2018" name="J. Allergy Clin. Immunol.">
        <title>High-quality assembly of Dermatophagoides pteronyssinus genome and transcriptome reveals a wide range of novel allergens.</title>
        <authorList>
            <person name="Liu X.Y."/>
            <person name="Yang K.Y."/>
            <person name="Wang M.Q."/>
            <person name="Kwok J.S."/>
            <person name="Zeng X."/>
            <person name="Yang Z."/>
            <person name="Xiao X.J."/>
            <person name="Lau C.P."/>
            <person name="Li Y."/>
            <person name="Huang Z.M."/>
            <person name="Ba J.G."/>
            <person name="Yim A.K."/>
            <person name="Ouyang C.Y."/>
            <person name="Ngai S.M."/>
            <person name="Chan T.F."/>
            <person name="Leung E.L."/>
            <person name="Liu L."/>
            <person name="Liu Z.G."/>
            <person name="Tsui S.K."/>
        </authorList>
    </citation>
    <scope>NUCLEOTIDE SEQUENCE [LARGE SCALE GENOMIC DNA]</scope>
    <source>
        <strain evidence="2">Derp</strain>
    </source>
</reference>
<proteinExistence type="predicted"/>
<gene>
    <name evidence="2" type="ORF">DERP_006145</name>
</gene>
<keyword evidence="1" id="KW-0812">Transmembrane</keyword>
<dbReference type="EMBL" id="NJHN03000018">
    <property type="protein sequence ID" value="KAH9425536.1"/>
    <property type="molecule type" value="Genomic_DNA"/>
</dbReference>
<name>A0ABQ8JSF7_DERPT</name>
<evidence type="ECO:0000313" key="3">
    <source>
        <dbReference type="Proteomes" id="UP000887458"/>
    </source>
</evidence>
<protein>
    <submittedName>
        <fullName evidence="2">Uncharacterized protein</fullName>
    </submittedName>
</protein>
<evidence type="ECO:0000256" key="1">
    <source>
        <dbReference type="SAM" id="Phobius"/>
    </source>
</evidence>
<sequence length="167" mass="19141">MKLQHNHHFSYPLNKVNQNEMNNRKNVYPIVDDIFFESISNVYVLTKHLLSLIVQHRQLKITSDLISVSISVCLNLQKFQPNDDNDIVHKQDLISNYPVFVFLQIFSTISLVAVAVNANTVRIFNFVRIDSYNCKNDGRKFVDHDAIQCASSIQTNAIFGNDLNGID</sequence>
<keyword evidence="1" id="KW-1133">Transmembrane helix</keyword>
<dbReference type="Proteomes" id="UP000887458">
    <property type="component" value="Unassembled WGS sequence"/>
</dbReference>
<keyword evidence="3" id="KW-1185">Reference proteome</keyword>
<keyword evidence="1" id="KW-0472">Membrane</keyword>
<evidence type="ECO:0000313" key="2">
    <source>
        <dbReference type="EMBL" id="KAH9425536.1"/>
    </source>
</evidence>
<reference evidence="2 3" key="2">
    <citation type="journal article" date="2022" name="Mol. Biol. Evol.">
        <title>Comparative Genomics Reveals Insights into the Divergent Evolution of Astigmatic Mites and Household Pest Adaptations.</title>
        <authorList>
            <person name="Xiong Q."/>
            <person name="Wan A.T."/>
            <person name="Liu X."/>
            <person name="Fung C.S."/>
            <person name="Xiao X."/>
            <person name="Malainual N."/>
            <person name="Hou J."/>
            <person name="Wang L."/>
            <person name="Wang M."/>
            <person name="Yang K.Y."/>
            <person name="Cui Y."/>
            <person name="Leung E.L."/>
            <person name="Nong W."/>
            <person name="Shin S.K."/>
            <person name="Au S.W."/>
            <person name="Jeong K.Y."/>
            <person name="Chew F.T."/>
            <person name="Hui J.H."/>
            <person name="Leung T.F."/>
            <person name="Tungtrongchitr A."/>
            <person name="Zhong N."/>
            <person name="Liu Z."/>
            <person name="Tsui S.K."/>
        </authorList>
    </citation>
    <scope>NUCLEOTIDE SEQUENCE [LARGE SCALE GENOMIC DNA]</scope>
    <source>
        <strain evidence="2">Derp</strain>
    </source>
</reference>
<feature type="transmembrane region" description="Helical" evidence="1">
    <location>
        <begin position="99"/>
        <end position="118"/>
    </location>
</feature>
<accession>A0ABQ8JSF7</accession>